<organism evidence="5 6">
    <name type="scientific">Paradevosia shaoguanensis</name>
    <dbReference type="NCBI Taxonomy" id="1335043"/>
    <lineage>
        <taxon>Bacteria</taxon>
        <taxon>Pseudomonadati</taxon>
        <taxon>Pseudomonadota</taxon>
        <taxon>Alphaproteobacteria</taxon>
        <taxon>Hyphomicrobiales</taxon>
        <taxon>Devosiaceae</taxon>
        <taxon>Paradevosia</taxon>
    </lineage>
</organism>
<keyword evidence="3" id="KW-0460">Magnesium</keyword>
<comment type="cofactor">
    <cofactor evidence="1">
        <name>Mg(2+)</name>
        <dbReference type="ChEBI" id="CHEBI:18420"/>
    </cofactor>
</comment>
<comment type="caution">
    <text evidence="5">The sequence shown here is derived from an EMBL/GenBank/DDBJ whole genome shotgun (WGS) entry which is preliminary data.</text>
</comment>
<evidence type="ECO:0000256" key="1">
    <source>
        <dbReference type="ARBA" id="ARBA00001946"/>
    </source>
</evidence>
<dbReference type="SUPFAM" id="SSF51604">
    <property type="entry name" value="Enolase C-terminal domain-like"/>
    <property type="match status" value="1"/>
</dbReference>
<evidence type="ECO:0000256" key="3">
    <source>
        <dbReference type="ARBA" id="ARBA00022842"/>
    </source>
</evidence>
<evidence type="ECO:0000259" key="4">
    <source>
        <dbReference type="SMART" id="SM00922"/>
    </source>
</evidence>
<dbReference type="InterPro" id="IPR036849">
    <property type="entry name" value="Enolase-like_C_sf"/>
</dbReference>
<dbReference type="Gene3D" id="3.20.20.120">
    <property type="entry name" value="Enolase-like C-terminal domain"/>
    <property type="match status" value="1"/>
</dbReference>
<dbReference type="RefSeq" id="WP_281735117.1">
    <property type="nucleotide sequence ID" value="NZ_JAKETQ010000001.1"/>
</dbReference>
<feature type="domain" description="Mandelate racemase/muconate lactonizing enzyme C-terminal" evidence="4">
    <location>
        <begin position="145"/>
        <end position="241"/>
    </location>
</feature>
<dbReference type="InterPro" id="IPR046945">
    <property type="entry name" value="RHMD-like"/>
</dbReference>
<accession>A0AA41UF44</accession>
<proteinExistence type="predicted"/>
<reference evidence="5" key="1">
    <citation type="submission" date="2022-03" db="EMBL/GenBank/DDBJ databases">
        <title>The complete genome sequence of a Methyloterrigena soli.</title>
        <authorList>
            <person name="Zi Z."/>
        </authorList>
    </citation>
    <scope>NUCLEOTIDE SEQUENCE</scope>
    <source>
        <strain evidence="5">M48</strain>
    </source>
</reference>
<dbReference type="SFLD" id="SFLDS00001">
    <property type="entry name" value="Enolase"/>
    <property type="match status" value="1"/>
</dbReference>
<dbReference type="PANTHER" id="PTHR13794:SF58">
    <property type="entry name" value="MITOCHONDRIAL ENOLASE SUPERFAMILY MEMBER 1"/>
    <property type="match status" value="1"/>
</dbReference>
<dbReference type="GO" id="GO:0016052">
    <property type="term" value="P:carbohydrate catabolic process"/>
    <property type="evidence" value="ECO:0007669"/>
    <property type="project" value="TreeGrafter"/>
</dbReference>
<dbReference type="InterPro" id="IPR029017">
    <property type="entry name" value="Enolase-like_N"/>
</dbReference>
<dbReference type="GO" id="GO:0000287">
    <property type="term" value="F:magnesium ion binding"/>
    <property type="evidence" value="ECO:0007669"/>
    <property type="project" value="TreeGrafter"/>
</dbReference>
<protein>
    <recommendedName>
        <fullName evidence="4">Mandelate racemase/muconate lactonizing enzyme C-terminal domain-containing protein</fullName>
    </recommendedName>
</protein>
<keyword evidence="2" id="KW-0479">Metal-binding</keyword>
<dbReference type="Pfam" id="PF13378">
    <property type="entry name" value="MR_MLE_C"/>
    <property type="match status" value="1"/>
</dbReference>
<dbReference type="InterPro" id="IPR013342">
    <property type="entry name" value="Mandelate_racemase_C"/>
</dbReference>
<dbReference type="AlphaFoldDB" id="A0AA41UF44"/>
<dbReference type="InterPro" id="IPR029065">
    <property type="entry name" value="Enolase_C-like"/>
</dbReference>
<dbReference type="EMBL" id="JALAZD010000001">
    <property type="protein sequence ID" value="MCI0126101.1"/>
    <property type="molecule type" value="Genomic_DNA"/>
</dbReference>
<dbReference type="PANTHER" id="PTHR13794">
    <property type="entry name" value="ENOLASE SUPERFAMILY, MANDELATE RACEMASE"/>
    <property type="match status" value="1"/>
</dbReference>
<name>A0AA41UF44_9HYPH</name>
<evidence type="ECO:0000313" key="6">
    <source>
        <dbReference type="Proteomes" id="UP001156140"/>
    </source>
</evidence>
<dbReference type="Proteomes" id="UP001156140">
    <property type="component" value="Unassembled WGS sequence"/>
</dbReference>
<gene>
    <name evidence="5" type="ORF">ML536_04605</name>
</gene>
<dbReference type="GO" id="GO:0016836">
    <property type="term" value="F:hydro-lyase activity"/>
    <property type="evidence" value="ECO:0007669"/>
    <property type="project" value="TreeGrafter"/>
</dbReference>
<keyword evidence="6" id="KW-1185">Reference proteome</keyword>
<dbReference type="SMART" id="SM00922">
    <property type="entry name" value="MR_MLE"/>
    <property type="match status" value="1"/>
</dbReference>
<dbReference type="SUPFAM" id="SSF54826">
    <property type="entry name" value="Enolase N-terminal domain-like"/>
    <property type="match status" value="1"/>
</dbReference>
<evidence type="ECO:0000313" key="5">
    <source>
        <dbReference type="EMBL" id="MCI0126101.1"/>
    </source>
</evidence>
<dbReference type="Gene3D" id="3.30.390.10">
    <property type="entry name" value="Enolase-like, N-terminal domain"/>
    <property type="match status" value="1"/>
</dbReference>
<evidence type="ECO:0000256" key="2">
    <source>
        <dbReference type="ARBA" id="ARBA00022723"/>
    </source>
</evidence>
<sequence length="373" mass="42482">MKITRFTAWLVEVDAGPKFIWRNGLSGSHGDIPPGTRPRKAVIRMDTDAGTSGAFEIGRGDAVVDLVRRRYHNFIGENPLLTERLWHLVWEVDRVEEIHMRALGILDQLCWDVKSQAAGMPIYQMLGGNDPKVPAYASTVTWPTLDEYERYIKMCRDIGFKAFKLHAWGDVKRDIELSTKLREWVGPDADLMFDGSAGWDYVDALEVGRALQDLDFLWYEEPMREFYLGSYTKLCEKLKIPVLAAETSDGVHWNMASWIEAKALDMTRISTFYKGGFTGAMKIAHMSDSFGMRAQVHGMGLENAQLCAAVRNNDYYEQLVMNEEQIRGLDKLGPLSIVDGYLNVSDEPGIGYRFDWDELDRTALNKVEVTERF</sequence>